<evidence type="ECO:0000313" key="1">
    <source>
        <dbReference type="EMBL" id="MPC73684.1"/>
    </source>
</evidence>
<sequence>MGSVAAARLAGSIKLSSTQGIRDEDLSLRQMSKVKIQSSELGRRGKDNVQPQAVRFRVHLEQHSRQQREFKD</sequence>
<proteinExistence type="predicted"/>
<reference evidence="1 2" key="1">
    <citation type="submission" date="2019-05" db="EMBL/GenBank/DDBJ databases">
        <title>Another draft genome of Portunus trituberculatus and its Hox gene families provides insights of decapod evolution.</title>
        <authorList>
            <person name="Jeong J.-H."/>
            <person name="Song I."/>
            <person name="Kim S."/>
            <person name="Choi T."/>
            <person name="Kim D."/>
            <person name="Ryu S."/>
            <person name="Kim W."/>
        </authorList>
    </citation>
    <scope>NUCLEOTIDE SEQUENCE [LARGE SCALE GENOMIC DNA]</scope>
    <source>
        <tissue evidence="1">Muscle</tissue>
    </source>
</reference>
<dbReference type="Proteomes" id="UP000324222">
    <property type="component" value="Unassembled WGS sequence"/>
</dbReference>
<keyword evidence="2" id="KW-1185">Reference proteome</keyword>
<dbReference type="EMBL" id="VSRR010037306">
    <property type="protein sequence ID" value="MPC73684.1"/>
    <property type="molecule type" value="Genomic_DNA"/>
</dbReference>
<name>A0A5B7HYZ3_PORTR</name>
<accession>A0A5B7HYZ3</accession>
<evidence type="ECO:0000313" key="2">
    <source>
        <dbReference type="Proteomes" id="UP000324222"/>
    </source>
</evidence>
<organism evidence="1 2">
    <name type="scientific">Portunus trituberculatus</name>
    <name type="common">Swimming crab</name>
    <name type="synonym">Neptunus trituberculatus</name>
    <dbReference type="NCBI Taxonomy" id="210409"/>
    <lineage>
        <taxon>Eukaryota</taxon>
        <taxon>Metazoa</taxon>
        <taxon>Ecdysozoa</taxon>
        <taxon>Arthropoda</taxon>
        <taxon>Crustacea</taxon>
        <taxon>Multicrustacea</taxon>
        <taxon>Malacostraca</taxon>
        <taxon>Eumalacostraca</taxon>
        <taxon>Eucarida</taxon>
        <taxon>Decapoda</taxon>
        <taxon>Pleocyemata</taxon>
        <taxon>Brachyura</taxon>
        <taxon>Eubrachyura</taxon>
        <taxon>Portunoidea</taxon>
        <taxon>Portunidae</taxon>
        <taxon>Portuninae</taxon>
        <taxon>Portunus</taxon>
    </lineage>
</organism>
<protein>
    <submittedName>
        <fullName evidence="1">Uncharacterized protein</fullName>
    </submittedName>
</protein>
<gene>
    <name evidence="1" type="ORF">E2C01_068020</name>
</gene>
<dbReference type="AlphaFoldDB" id="A0A5B7HYZ3"/>
<comment type="caution">
    <text evidence="1">The sequence shown here is derived from an EMBL/GenBank/DDBJ whole genome shotgun (WGS) entry which is preliminary data.</text>
</comment>